<dbReference type="AlphaFoldDB" id="A0A7X0EWP0"/>
<dbReference type="InterPro" id="IPR023393">
    <property type="entry name" value="START-like_dom_sf"/>
</dbReference>
<dbReference type="SUPFAM" id="SSF55961">
    <property type="entry name" value="Bet v1-like"/>
    <property type="match status" value="1"/>
</dbReference>
<comment type="caution">
    <text evidence="1">The sequence shown here is derived from an EMBL/GenBank/DDBJ whole genome shotgun (WGS) entry which is preliminary data.</text>
</comment>
<dbReference type="Proteomes" id="UP000583800">
    <property type="component" value="Unassembled WGS sequence"/>
</dbReference>
<dbReference type="Gene3D" id="3.30.530.20">
    <property type="match status" value="1"/>
</dbReference>
<proteinExistence type="predicted"/>
<organism evidence="1 2">
    <name type="scientific">Nonomuraea muscovyensis</name>
    <dbReference type="NCBI Taxonomy" id="1124761"/>
    <lineage>
        <taxon>Bacteria</taxon>
        <taxon>Bacillati</taxon>
        <taxon>Actinomycetota</taxon>
        <taxon>Actinomycetes</taxon>
        <taxon>Streptosporangiales</taxon>
        <taxon>Streptosporangiaceae</taxon>
        <taxon>Nonomuraea</taxon>
    </lineage>
</organism>
<evidence type="ECO:0000313" key="2">
    <source>
        <dbReference type="Proteomes" id="UP000583800"/>
    </source>
</evidence>
<keyword evidence="2" id="KW-1185">Reference proteome</keyword>
<accession>A0A7X0EWP0</accession>
<name>A0A7X0EWP0_9ACTN</name>
<gene>
    <name evidence="1" type="ORF">FHU36_003737</name>
</gene>
<sequence>MILNHSGLPDQHAAAELREGWGLCLDNLDQVIAP</sequence>
<protein>
    <submittedName>
        <fullName evidence="1">Uncharacterized protein YndB with AHSA1/START domain</fullName>
    </submittedName>
</protein>
<evidence type="ECO:0000313" key="1">
    <source>
        <dbReference type="EMBL" id="MBB6347192.1"/>
    </source>
</evidence>
<dbReference type="EMBL" id="JACHJB010000002">
    <property type="protein sequence ID" value="MBB6347192.1"/>
    <property type="molecule type" value="Genomic_DNA"/>
</dbReference>
<reference evidence="1 2" key="1">
    <citation type="submission" date="2020-08" db="EMBL/GenBank/DDBJ databases">
        <title>Sequencing the genomes of 1000 actinobacteria strains.</title>
        <authorList>
            <person name="Klenk H.-P."/>
        </authorList>
    </citation>
    <scope>NUCLEOTIDE SEQUENCE [LARGE SCALE GENOMIC DNA]</scope>
    <source>
        <strain evidence="1 2">DSM 45913</strain>
    </source>
</reference>